<name>A0AB38NPD9_9VIBR</name>
<feature type="domain" description="HNH nuclease" evidence="1">
    <location>
        <begin position="270"/>
        <end position="313"/>
    </location>
</feature>
<proteinExistence type="predicted"/>
<dbReference type="InterPro" id="IPR003615">
    <property type="entry name" value="HNH_nuc"/>
</dbReference>
<dbReference type="EMBL" id="SYVV01000026">
    <property type="protein sequence ID" value="TKG31319.1"/>
    <property type="molecule type" value="Genomic_DNA"/>
</dbReference>
<dbReference type="Proteomes" id="UP000308018">
    <property type="component" value="Unassembled WGS sequence"/>
</dbReference>
<evidence type="ECO:0000259" key="1">
    <source>
        <dbReference type="Pfam" id="PF13391"/>
    </source>
</evidence>
<evidence type="ECO:0000313" key="2">
    <source>
        <dbReference type="EMBL" id="TKG31319.1"/>
    </source>
</evidence>
<dbReference type="CDD" id="cd00085">
    <property type="entry name" value="HNHc"/>
    <property type="match status" value="1"/>
</dbReference>
<organism evidence="2 3">
    <name type="scientific">Vibrio tasmaniensis</name>
    <dbReference type="NCBI Taxonomy" id="212663"/>
    <lineage>
        <taxon>Bacteria</taxon>
        <taxon>Pseudomonadati</taxon>
        <taxon>Pseudomonadota</taxon>
        <taxon>Gammaproteobacteria</taxon>
        <taxon>Vibrionales</taxon>
        <taxon>Vibrionaceae</taxon>
        <taxon>Vibrio</taxon>
    </lineage>
</organism>
<protein>
    <recommendedName>
        <fullName evidence="1">HNH nuclease domain-containing protein</fullName>
    </recommendedName>
</protein>
<accession>A0AB38NPD9</accession>
<evidence type="ECO:0000313" key="3">
    <source>
        <dbReference type="Proteomes" id="UP000308018"/>
    </source>
</evidence>
<dbReference type="Pfam" id="PF13391">
    <property type="entry name" value="HNH_2"/>
    <property type="match status" value="1"/>
</dbReference>
<sequence length="350" mass="40553">MNYLTGLSTMPKTWTIILKNDDITERNLKIALENFTWGTRTSGLHSEIKAGDNVMFLVGVRTQNKQYMKKHLPFIEHRYPMYPDETLTEDFVSDFVFEIDRVILGKITSDFYIDDYKLWPSPNEDDPTKQSVSFKHRFKWVQTHEAGKMNWSINDSNYNFHLSIIAAGKKRAPFPSVLLLHDMENIESKLTVSELPSTDEETYQNTVETAQSIILEAGPIKPPQKRGDNGNAKGKWPRSFRIAKSALENANFQCENNPQHITFRSRVTKKNFVEAHHLIPMEKQGEFNVSLDVPENILSLCPNCHSMFHHSDIDITSPLVETFLNRRKKSLKERGVKITLRKLMDYYVKK</sequence>
<comment type="caution">
    <text evidence="2">The sequence shown here is derived from an EMBL/GenBank/DDBJ whole genome shotgun (WGS) entry which is preliminary data.</text>
</comment>
<dbReference type="AlphaFoldDB" id="A0AB38NPD9"/>
<reference evidence="2 3" key="1">
    <citation type="submission" date="2019-04" db="EMBL/GenBank/DDBJ databases">
        <title>A reverse ecology approach based on a biological definition of microbial populations.</title>
        <authorList>
            <person name="Arevalo P."/>
            <person name="Vaninsberghe D."/>
            <person name="Elsherbini J."/>
            <person name="Gore J."/>
            <person name="Polz M."/>
        </authorList>
    </citation>
    <scope>NUCLEOTIDE SEQUENCE [LARGE SCALE GENOMIC DNA]</scope>
    <source>
        <strain evidence="2 3">10N.222.45.A8</strain>
    </source>
</reference>
<gene>
    <name evidence="2" type="ORF">FC057_14340</name>
</gene>